<dbReference type="RefSeq" id="WP_077493401.1">
    <property type="nucleotide sequence ID" value="NZ_MLHG01000016.1"/>
</dbReference>
<accession>A0A1V3II01</accession>
<reference evidence="1 2" key="1">
    <citation type="submission" date="2016-10" db="EMBL/GenBank/DDBJ databases">
        <title>Rodentibacter gen. nov. and new species.</title>
        <authorList>
            <person name="Christensen H."/>
        </authorList>
    </citation>
    <scope>NUCLEOTIDE SEQUENCE [LARGE SCALE GENOMIC DNA]</scope>
    <source>
        <strain evidence="1 2">Ppn418</strain>
    </source>
</reference>
<evidence type="ECO:0000313" key="2">
    <source>
        <dbReference type="Proteomes" id="UP000189426"/>
    </source>
</evidence>
<name>A0A1V3II01_9PAST</name>
<dbReference type="EMBL" id="MLHG01000016">
    <property type="protein sequence ID" value="OOF40844.1"/>
    <property type="molecule type" value="Genomic_DNA"/>
</dbReference>
<organism evidence="1 2">
    <name type="scientific">Rodentibacter mrazii</name>
    <dbReference type="NCBI Taxonomy" id="1908257"/>
    <lineage>
        <taxon>Bacteria</taxon>
        <taxon>Pseudomonadati</taxon>
        <taxon>Pseudomonadota</taxon>
        <taxon>Gammaproteobacteria</taxon>
        <taxon>Pasteurellales</taxon>
        <taxon>Pasteurellaceae</taxon>
        <taxon>Rodentibacter</taxon>
    </lineage>
</organism>
<evidence type="ECO:0000313" key="1">
    <source>
        <dbReference type="EMBL" id="OOF40844.1"/>
    </source>
</evidence>
<gene>
    <name evidence="1" type="ORF">BKK47_02760</name>
</gene>
<protein>
    <submittedName>
        <fullName evidence="1">Uncharacterized protein</fullName>
    </submittedName>
</protein>
<sequence>MANQFEPIINELKDKSDKDSSKDLLYQEYKKYTAPQLMALRDEYVKELIHQMMEYKEKAEYLYLHYLNEEF</sequence>
<keyword evidence="2" id="KW-1185">Reference proteome</keyword>
<proteinExistence type="predicted"/>
<dbReference type="STRING" id="1908257.BKK47_02760"/>
<comment type="caution">
    <text evidence="1">The sequence shown here is derived from an EMBL/GenBank/DDBJ whole genome shotgun (WGS) entry which is preliminary data.</text>
</comment>
<dbReference type="AlphaFoldDB" id="A0A1V3II01"/>
<dbReference type="Proteomes" id="UP000189426">
    <property type="component" value="Unassembled WGS sequence"/>
</dbReference>